<feature type="non-terminal residue" evidence="1">
    <location>
        <position position="40"/>
    </location>
</feature>
<name>A0A5B1BN87_MYCSI</name>
<evidence type="ECO:0000313" key="1">
    <source>
        <dbReference type="EMBL" id="KAA1248863.1"/>
    </source>
</evidence>
<gene>
    <name evidence="1" type="ORF">F0Q45_18180</name>
</gene>
<dbReference type="Proteomes" id="UP000324701">
    <property type="component" value="Unassembled WGS sequence"/>
</dbReference>
<comment type="caution">
    <text evidence="1">The sequence shown here is derived from an EMBL/GenBank/DDBJ whole genome shotgun (WGS) entry which is preliminary data.</text>
</comment>
<accession>A0A5B1BN87</accession>
<protein>
    <submittedName>
        <fullName evidence="1">Acyl-CoA dehydrogenase</fullName>
    </submittedName>
</protein>
<dbReference type="EMBL" id="VTZN01000125">
    <property type="protein sequence ID" value="KAA1248863.1"/>
    <property type="molecule type" value="Genomic_DNA"/>
</dbReference>
<proteinExistence type="predicted"/>
<evidence type="ECO:0000313" key="2">
    <source>
        <dbReference type="Proteomes" id="UP000324701"/>
    </source>
</evidence>
<keyword evidence="2" id="KW-1185">Reference proteome</keyword>
<sequence length="40" mass="4467">MTRLAQTLGLTEVQTQIIATVRVFVEKEIIPNAPDLERGD</sequence>
<organism evidence="1 2">
    <name type="scientific">Mycobacterium simiae</name>
    <name type="common">Mycobacterium habana</name>
    <dbReference type="NCBI Taxonomy" id="1784"/>
    <lineage>
        <taxon>Bacteria</taxon>
        <taxon>Bacillati</taxon>
        <taxon>Actinomycetota</taxon>
        <taxon>Actinomycetes</taxon>
        <taxon>Mycobacteriales</taxon>
        <taxon>Mycobacteriaceae</taxon>
        <taxon>Mycobacterium</taxon>
        <taxon>Mycobacterium simiae complex</taxon>
    </lineage>
</organism>
<reference evidence="1 2" key="1">
    <citation type="submission" date="2019-09" db="EMBL/GenBank/DDBJ databases">
        <title>Report of infection by Mycobacterium simiae a patient suffering from pulmonary tuberculosis.</title>
        <authorList>
            <person name="Mohanty P.S."/>
            <person name="Bansal A.K."/>
            <person name="Singh H."/>
            <person name="Sharma S."/>
            <person name="Patil S.A."/>
            <person name="Upadhaya P."/>
            <person name="Singh P.K."/>
            <person name="Kumar D."/>
            <person name="Kumar S."/>
            <person name="Singh R.K."/>
            <person name="Chaudhary B."/>
        </authorList>
    </citation>
    <scope>NUCLEOTIDE SEQUENCE [LARGE SCALE GENOMIC DNA]</scope>
    <source>
        <strain evidence="1 2">JAL-560-SIM</strain>
    </source>
</reference>
<dbReference type="AlphaFoldDB" id="A0A5B1BN87"/>